<feature type="compositionally biased region" description="Acidic residues" evidence="1">
    <location>
        <begin position="405"/>
        <end position="425"/>
    </location>
</feature>
<dbReference type="Pfam" id="PF04037">
    <property type="entry name" value="DUF382"/>
    <property type="match status" value="1"/>
</dbReference>
<dbReference type="OrthoDB" id="10260794at2759"/>
<dbReference type="PANTHER" id="PTHR12785">
    <property type="entry name" value="SPLICING FACTOR 3B"/>
    <property type="match status" value="1"/>
</dbReference>
<dbReference type="PANTHER" id="PTHR12785:SF6">
    <property type="entry name" value="SPLICING FACTOR 3B SUBUNIT 2"/>
    <property type="match status" value="1"/>
</dbReference>
<dbReference type="Pfam" id="PF04046">
    <property type="entry name" value="PSP"/>
    <property type="match status" value="1"/>
</dbReference>
<dbReference type="AlphaFoldDB" id="A0A9W8W585"/>
<dbReference type="InterPro" id="IPR006568">
    <property type="entry name" value="PSP_pro-rich"/>
</dbReference>
<feature type="compositionally biased region" description="Acidic residues" evidence="1">
    <location>
        <begin position="116"/>
        <end position="129"/>
    </location>
</feature>
<reference evidence="3" key="1">
    <citation type="submission" date="2022-10" db="EMBL/GenBank/DDBJ databases">
        <title>Tapping the CABI collections for fungal endophytes: first genome assemblies for Collariella, Neodidymelliopsis, Ascochyta clinopodiicola, Didymella pomorum, Didymosphaeria variabile, Neocosmospora piperis and Neocucurbitaria cava.</title>
        <authorList>
            <person name="Hill R."/>
        </authorList>
    </citation>
    <scope>NUCLEOTIDE SEQUENCE</scope>
    <source>
        <strain evidence="3">IMI 366586</strain>
    </source>
</reference>
<feature type="compositionally biased region" description="Basic and acidic residues" evidence="1">
    <location>
        <begin position="30"/>
        <end position="44"/>
    </location>
</feature>
<keyword evidence="4" id="KW-1185">Reference proteome</keyword>
<evidence type="ECO:0000313" key="3">
    <source>
        <dbReference type="EMBL" id="KAJ4312285.1"/>
    </source>
</evidence>
<accession>A0A9W8W585</accession>
<evidence type="ECO:0000259" key="2">
    <source>
        <dbReference type="SMART" id="SM00581"/>
    </source>
</evidence>
<feature type="compositionally biased region" description="Basic and acidic residues" evidence="1">
    <location>
        <begin position="580"/>
        <end position="601"/>
    </location>
</feature>
<dbReference type="EMBL" id="JAPEUR010000297">
    <property type="protein sequence ID" value="KAJ4312285.1"/>
    <property type="molecule type" value="Genomic_DNA"/>
</dbReference>
<dbReference type="InterPro" id="IPR007180">
    <property type="entry name" value="DUF382"/>
</dbReference>
<feature type="compositionally biased region" description="Basic residues" evidence="1">
    <location>
        <begin position="10"/>
        <end position="19"/>
    </location>
</feature>
<feature type="region of interest" description="Disordered" evidence="1">
    <location>
        <begin position="101"/>
        <end position="138"/>
    </location>
</feature>
<dbReference type="Proteomes" id="UP001140502">
    <property type="component" value="Unassembled WGS sequence"/>
</dbReference>
<dbReference type="SMART" id="SM00581">
    <property type="entry name" value="PSP"/>
    <property type="match status" value="1"/>
</dbReference>
<feature type="region of interest" description="Disordered" evidence="1">
    <location>
        <begin position="578"/>
        <end position="601"/>
    </location>
</feature>
<dbReference type="InterPro" id="IPR052584">
    <property type="entry name" value="U2_snRNP_Complex_Component"/>
</dbReference>
<gene>
    <name evidence="3" type="ORF">N0V84_010017</name>
</gene>
<proteinExistence type="predicted"/>
<evidence type="ECO:0000313" key="4">
    <source>
        <dbReference type="Proteomes" id="UP001140502"/>
    </source>
</evidence>
<feature type="compositionally biased region" description="Basic and acidic residues" evidence="1">
    <location>
        <begin position="461"/>
        <end position="471"/>
    </location>
</feature>
<dbReference type="GO" id="GO:0005634">
    <property type="term" value="C:nucleus"/>
    <property type="evidence" value="ECO:0007669"/>
    <property type="project" value="InterPro"/>
</dbReference>
<comment type="caution">
    <text evidence="3">The sequence shown here is derived from an EMBL/GenBank/DDBJ whole genome shotgun (WGS) entry which is preliminary data.</text>
</comment>
<feature type="region of interest" description="Disordered" evidence="1">
    <location>
        <begin position="361"/>
        <end position="483"/>
    </location>
</feature>
<feature type="compositionally biased region" description="Low complexity" evidence="1">
    <location>
        <begin position="380"/>
        <end position="389"/>
    </location>
</feature>
<feature type="region of interest" description="Disordered" evidence="1">
    <location>
        <begin position="1"/>
        <end position="71"/>
    </location>
</feature>
<sequence>MAAPKMTKNQMRRAKKKEQKKAQAEAAVTKTEEPTDDSKPKEDEAAAPESASDLQVKDKPESEPAAPVDALILDDDLEEDPVFAMYKDIFSKFGASMDEDEVTKEANAGNQGTVFFDDDDDIPNEDEESAQPKLSKKKRKQLNKLSIAELKALVKIPEVVEWQDVSSSDPRLLVQIKAQRNVVPVPTHWSLKREYLSSKRGIEKPPFRLPTFIAETGITEMRDAVLEKQAEQSLKQKQRERVAPKMGKLDIDYQKLYDAFFRFQTKPELTRFGEVYYEGKEAEVDYQHFRPGDLSDNTKEALGMPPGAPPPWLINQQRFGPPPSYPTLKIPGLNAPPPSGGSWGFHPGGWGKPPVDEFNRPLFGGDVFGLTGQSGGQGQSGAQVPGAAGEPVERTLWGELQPREEESEEEEESDDEEEEEEEEDTAGGLETPSGLETPGGYASTVQPDYGQGVETSIAGEMDLRKERRGYDTEESSAPRSAYTILPERQVRAEGFFGSDRVYDLKQAQRSGMQVLGADDDSRKRKKPGDIDVALDVDSLHQNDGISKDDLRRKFDEGKKEEGLGAKWAYDDDLSEMIAQESRKRQKTEAERNEKRREGRRY</sequence>
<name>A0A9W8W585_9HYPO</name>
<feature type="region of interest" description="Disordered" evidence="1">
    <location>
        <begin position="509"/>
        <end position="547"/>
    </location>
</feature>
<organism evidence="3 4">
    <name type="scientific">Fusarium piperis</name>
    <dbReference type="NCBI Taxonomy" id="1435070"/>
    <lineage>
        <taxon>Eukaryota</taxon>
        <taxon>Fungi</taxon>
        <taxon>Dikarya</taxon>
        <taxon>Ascomycota</taxon>
        <taxon>Pezizomycotina</taxon>
        <taxon>Sordariomycetes</taxon>
        <taxon>Hypocreomycetidae</taxon>
        <taxon>Hypocreales</taxon>
        <taxon>Nectriaceae</taxon>
        <taxon>Fusarium</taxon>
        <taxon>Fusarium solani species complex</taxon>
    </lineage>
</organism>
<feature type="compositionally biased region" description="Basic and acidic residues" evidence="1">
    <location>
        <begin position="537"/>
        <end position="547"/>
    </location>
</feature>
<feature type="domain" description="PSP proline-rich" evidence="2">
    <location>
        <begin position="286"/>
        <end position="339"/>
    </location>
</feature>
<protein>
    <recommendedName>
        <fullName evidence="2">PSP proline-rich domain-containing protein</fullName>
    </recommendedName>
</protein>
<evidence type="ECO:0000256" key="1">
    <source>
        <dbReference type="SAM" id="MobiDB-lite"/>
    </source>
</evidence>